<dbReference type="PANTHER" id="PTHR43877">
    <property type="entry name" value="AMINOALKYLPHOSPHONATE N-ACETYLTRANSFERASE-RELATED-RELATED"/>
    <property type="match status" value="1"/>
</dbReference>
<dbReference type="Proteomes" id="UP001549076">
    <property type="component" value="Unassembled WGS sequence"/>
</dbReference>
<protein>
    <submittedName>
        <fullName evidence="4">Ribosomal protein S18 acetylase RimI-like enzyme</fullName>
    </submittedName>
</protein>
<dbReference type="PROSITE" id="PS51186">
    <property type="entry name" value="GNAT"/>
    <property type="match status" value="1"/>
</dbReference>
<keyword evidence="5" id="KW-1185">Reference proteome</keyword>
<keyword evidence="1" id="KW-0808">Transferase</keyword>
<comment type="caution">
    <text evidence="4">The sequence shown here is derived from an EMBL/GenBank/DDBJ whole genome shotgun (WGS) entry which is preliminary data.</text>
</comment>
<accession>A0ABV2N090</accession>
<sequence length="157" mass="17294">MTPVSFRRAELADLPDIVTLLADDELGRSREDAGSPLNPRYIDAFRAIDQDPNQFQAVAVSGGKIVGTLQITFIPGLSRIGSWRGQIEGVRIAAGHRGSGLGRQMFEWAIKHCVGRGCDLVQLTTDKARPDAHRFYERLGFVGSHYGYKLSLPTRPT</sequence>
<dbReference type="Gene3D" id="3.40.630.30">
    <property type="match status" value="1"/>
</dbReference>
<dbReference type="PANTHER" id="PTHR43877:SF2">
    <property type="entry name" value="AMINOALKYLPHOSPHONATE N-ACETYLTRANSFERASE-RELATED"/>
    <property type="match status" value="1"/>
</dbReference>
<dbReference type="SUPFAM" id="SSF55729">
    <property type="entry name" value="Acyl-CoA N-acyltransferases (Nat)"/>
    <property type="match status" value="1"/>
</dbReference>
<evidence type="ECO:0000256" key="2">
    <source>
        <dbReference type="ARBA" id="ARBA00023315"/>
    </source>
</evidence>
<organism evidence="4 5">
    <name type="scientific">Aquamicrobium terrae</name>
    <dbReference type="NCBI Taxonomy" id="1324945"/>
    <lineage>
        <taxon>Bacteria</taxon>
        <taxon>Pseudomonadati</taxon>
        <taxon>Pseudomonadota</taxon>
        <taxon>Alphaproteobacteria</taxon>
        <taxon>Hyphomicrobiales</taxon>
        <taxon>Phyllobacteriaceae</taxon>
        <taxon>Aquamicrobium</taxon>
    </lineage>
</organism>
<dbReference type="CDD" id="cd04301">
    <property type="entry name" value="NAT_SF"/>
    <property type="match status" value="1"/>
</dbReference>
<evidence type="ECO:0000256" key="1">
    <source>
        <dbReference type="ARBA" id="ARBA00022679"/>
    </source>
</evidence>
<evidence type="ECO:0000313" key="4">
    <source>
        <dbReference type="EMBL" id="MET3792480.1"/>
    </source>
</evidence>
<dbReference type="InterPro" id="IPR050832">
    <property type="entry name" value="Bact_Acetyltransf"/>
</dbReference>
<feature type="domain" description="N-acetyltransferase" evidence="3">
    <location>
        <begin position="4"/>
        <end position="157"/>
    </location>
</feature>
<evidence type="ECO:0000259" key="3">
    <source>
        <dbReference type="PROSITE" id="PS51186"/>
    </source>
</evidence>
<dbReference type="Pfam" id="PF00583">
    <property type="entry name" value="Acetyltransf_1"/>
    <property type="match status" value="1"/>
</dbReference>
<keyword evidence="2" id="KW-0012">Acyltransferase</keyword>
<dbReference type="EMBL" id="JBEPML010000008">
    <property type="protein sequence ID" value="MET3792480.1"/>
    <property type="molecule type" value="Genomic_DNA"/>
</dbReference>
<dbReference type="InterPro" id="IPR000182">
    <property type="entry name" value="GNAT_dom"/>
</dbReference>
<dbReference type="RefSeq" id="WP_354195533.1">
    <property type="nucleotide sequence ID" value="NZ_JBEPML010000008.1"/>
</dbReference>
<dbReference type="InterPro" id="IPR016181">
    <property type="entry name" value="Acyl_CoA_acyltransferase"/>
</dbReference>
<proteinExistence type="predicted"/>
<name>A0ABV2N090_9HYPH</name>
<reference evidence="4 5" key="1">
    <citation type="submission" date="2024-06" db="EMBL/GenBank/DDBJ databases">
        <title>Genomic Encyclopedia of Type Strains, Phase IV (KMG-IV): sequencing the most valuable type-strain genomes for metagenomic binning, comparative biology and taxonomic classification.</title>
        <authorList>
            <person name="Goeker M."/>
        </authorList>
    </citation>
    <scope>NUCLEOTIDE SEQUENCE [LARGE SCALE GENOMIC DNA]</scope>
    <source>
        <strain evidence="4 5">DSM 27865</strain>
    </source>
</reference>
<gene>
    <name evidence="4" type="ORF">ABID37_002697</name>
</gene>
<evidence type="ECO:0000313" key="5">
    <source>
        <dbReference type="Proteomes" id="UP001549076"/>
    </source>
</evidence>